<name>A0A2G2ZHW8_CAPAN</name>
<organism evidence="1 2">
    <name type="scientific">Capsicum annuum</name>
    <name type="common">Capsicum pepper</name>
    <dbReference type="NCBI Taxonomy" id="4072"/>
    <lineage>
        <taxon>Eukaryota</taxon>
        <taxon>Viridiplantae</taxon>
        <taxon>Streptophyta</taxon>
        <taxon>Embryophyta</taxon>
        <taxon>Tracheophyta</taxon>
        <taxon>Spermatophyta</taxon>
        <taxon>Magnoliopsida</taxon>
        <taxon>eudicotyledons</taxon>
        <taxon>Gunneridae</taxon>
        <taxon>Pentapetalae</taxon>
        <taxon>asterids</taxon>
        <taxon>lamiids</taxon>
        <taxon>Solanales</taxon>
        <taxon>Solanaceae</taxon>
        <taxon>Solanoideae</taxon>
        <taxon>Capsiceae</taxon>
        <taxon>Capsicum</taxon>
    </lineage>
</organism>
<dbReference type="EMBL" id="AYRZ02000005">
    <property type="protein sequence ID" value="PHT81534.1"/>
    <property type="molecule type" value="Genomic_DNA"/>
</dbReference>
<dbReference type="Gramene" id="PHT81534">
    <property type="protein sequence ID" value="PHT81534"/>
    <property type="gene ID" value="T459_14549"/>
</dbReference>
<protein>
    <submittedName>
        <fullName evidence="1">Uncharacterized protein</fullName>
    </submittedName>
</protein>
<evidence type="ECO:0000313" key="2">
    <source>
        <dbReference type="Proteomes" id="UP000222542"/>
    </source>
</evidence>
<dbReference type="PROSITE" id="PS51257">
    <property type="entry name" value="PROKAR_LIPOPROTEIN"/>
    <property type="match status" value="1"/>
</dbReference>
<proteinExistence type="predicted"/>
<reference evidence="1 2" key="1">
    <citation type="journal article" date="2014" name="Nat. Genet.">
        <title>Genome sequence of the hot pepper provides insights into the evolution of pungency in Capsicum species.</title>
        <authorList>
            <person name="Kim S."/>
            <person name="Park M."/>
            <person name="Yeom S.I."/>
            <person name="Kim Y.M."/>
            <person name="Lee J.M."/>
            <person name="Lee H.A."/>
            <person name="Seo E."/>
            <person name="Choi J."/>
            <person name="Cheong K."/>
            <person name="Kim K.T."/>
            <person name="Jung K."/>
            <person name="Lee G.W."/>
            <person name="Oh S.K."/>
            <person name="Bae C."/>
            <person name="Kim S.B."/>
            <person name="Lee H.Y."/>
            <person name="Kim S.Y."/>
            <person name="Kim M.S."/>
            <person name="Kang B.C."/>
            <person name="Jo Y.D."/>
            <person name="Yang H.B."/>
            <person name="Jeong H.J."/>
            <person name="Kang W.H."/>
            <person name="Kwon J.K."/>
            <person name="Shin C."/>
            <person name="Lim J.Y."/>
            <person name="Park J.H."/>
            <person name="Huh J.H."/>
            <person name="Kim J.S."/>
            <person name="Kim B.D."/>
            <person name="Cohen O."/>
            <person name="Paran I."/>
            <person name="Suh M.C."/>
            <person name="Lee S.B."/>
            <person name="Kim Y.K."/>
            <person name="Shin Y."/>
            <person name="Noh S.J."/>
            <person name="Park J."/>
            <person name="Seo Y.S."/>
            <person name="Kwon S.Y."/>
            <person name="Kim H.A."/>
            <person name="Park J.M."/>
            <person name="Kim H.J."/>
            <person name="Choi S.B."/>
            <person name="Bosland P.W."/>
            <person name="Reeves G."/>
            <person name="Jo S.H."/>
            <person name="Lee B.W."/>
            <person name="Cho H.T."/>
            <person name="Choi H.S."/>
            <person name="Lee M.S."/>
            <person name="Yu Y."/>
            <person name="Do Choi Y."/>
            <person name="Park B.S."/>
            <person name="van Deynze A."/>
            <person name="Ashrafi H."/>
            <person name="Hill T."/>
            <person name="Kim W.T."/>
            <person name="Pai H.S."/>
            <person name="Ahn H.K."/>
            <person name="Yeam I."/>
            <person name="Giovannoni J.J."/>
            <person name="Rose J.K."/>
            <person name="Sorensen I."/>
            <person name="Lee S.J."/>
            <person name="Kim R.W."/>
            <person name="Choi I.Y."/>
            <person name="Choi B.S."/>
            <person name="Lim J.S."/>
            <person name="Lee Y.H."/>
            <person name="Choi D."/>
        </authorList>
    </citation>
    <scope>NUCLEOTIDE SEQUENCE [LARGE SCALE GENOMIC DNA]</scope>
    <source>
        <strain evidence="2">cv. CM334</strain>
    </source>
</reference>
<dbReference type="AlphaFoldDB" id="A0A2G2ZHW8"/>
<gene>
    <name evidence="1" type="ORF">T459_14549</name>
</gene>
<dbReference type="Proteomes" id="UP000222542">
    <property type="component" value="Unassembled WGS sequence"/>
</dbReference>
<accession>A0A2G2ZHW8</accession>
<reference evidence="1 2" key="2">
    <citation type="journal article" date="2017" name="Genome Biol.">
        <title>New reference genome sequences of hot pepper reveal the massive evolution of plant disease-resistance genes by retroduplication.</title>
        <authorList>
            <person name="Kim S."/>
            <person name="Park J."/>
            <person name="Yeom S.I."/>
            <person name="Kim Y.M."/>
            <person name="Seo E."/>
            <person name="Kim K.T."/>
            <person name="Kim M.S."/>
            <person name="Lee J.M."/>
            <person name="Cheong K."/>
            <person name="Shin H.S."/>
            <person name="Kim S.B."/>
            <person name="Han K."/>
            <person name="Lee J."/>
            <person name="Park M."/>
            <person name="Lee H.A."/>
            <person name="Lee H.Y."/>
            <person name="Lee Y."/>
            <person name="Oh S."/>
            <person name="Lee J.H."/>
            <person name="Choi E."/>
            <person name="Choi E."/>
            <person name="Lee S.E."/>
            <person name="Jeon J."/>
            <person name="Kim H."/>
            <person name="Choi G."/>
            <person name="Song H."/>
            <person name="Lee J."/>
            <person name="Lee S.C."/>
            <person name="Kwon J.K."/>
            <person name="Lee H.Y."/>
            <person name="Koo N."/>
            <person name="Hong Y."/>
            <person name="Kim R.W."/>
            <person name="Kang W.H."/>
            <person name="Huh J.H."/>
            <person name="Kang B.C."/>
            <person name="Yang T.J."/>
            <person name="Lee Y.H."/>
            <person name="Bennetzen J.L."/>
            <person name="Choi D."/>
        </authorList>
    </citation>
    <scope>NUCLEOTIDE SEQUENCE [LARGE SCALE GENOMIC DNA]</scope>
    <source>
        <strain evidence="2">cv. CM334</strain>
    </source>
</reference>
<evidence type="ECO:0000313" key="1">
    <source>
        <dbReference type="EMBL" id="PHT81534.1"/>
    </source>
</evidence>
<comment type="caution">
    <text evidence="1">The sequence shown here is derived from an EMBL/GenBank/DDBJ whole genome shotgun (WGS) entry which is preliminary data.</text>
</comment>
<sequence>MLKDYVEKRGLPAGVTLGSCTVLEIVGESGLPTLLKVIEKEPLQETVQIMDKSYGLVLPRQTFFD</sequence>
<keyword evidence="2" id="KW-1185">Reference proteome</keyword>